<sequence>MAIDWAGLVLAPNLRIFGEDPEREGPVIWTAASNGVSQQVPAIFDEGYRPLAVIDDADGLMPTNLTTSVPHLGVSLSDFPTEPLQGDTMVVRGKAYTIREVQKDSHGGADIFLNIASASP</sequence>
<evidence type="ECO:0000313" key="1">
    <source>
        <dbReference type="EMBL" id="MCP1259074.1"/>
    </source>
</evidence>
<dbReference type="Proteomes" id="UP001523528">
    <property type="component" value="Unassembled WGS sequence"/>
</dbReference>
<protein>
    <recommendedName>
        <fullName evidence="3">Phage protein</fullName>
    </recommendedName>
</protein>
<dbReference type="InterPro" id="IPR008018">
    <property type="entry name" value="Phage_tail_attach_FII"/>
</dbReference>
<proteinExistence type="predicted"/>
<dbReference type="InterPro" id="IPR053734">
    <property type="entry name" value="Phage_Head-Tail_Connect_sf"/>
</dbReference>
<evidence type="ECO:0000313" key="2">
    <source>
        <dbReference type="Proteomes" id="UP001523528"/>
    </source>
</evidence>
<dbReference type="RefSeq" id="WP_165992079.1">
    <property type="nucleotide sequence ID" value="NZ_JAMYZY010000020.1"/>
</dbReference>
<gene>
    <name evidence="1" type="ORF">NKW50_10775</name>
</gene>
<name>A0ABT1F475_9PROT</name>
<dbReference type="Pfam" id="PF05354">
    <property type="entry name" value="Phage_attach"/>
    <property type="match status" value="1"/>
</dbReference>
<evidence type="ECO:0008006" key="3">
    <source>
        <dbReference type="Google" id="ProtNLM"/>
    </source>
</evidence>
<dbReference type="EMBL" id="JAMYZZ010000020">
    <property type="protein sequence ID" value="MCP1259074.1"/>
    <property type="molecule type" value="Genomic_DNA"/>
</dbReference>
<organism evidence="1 2">
    <name type="scientific">Acetobacter lambici</name>
    <dbReference type="NCBI Taxonomy" id="1332824"/>
    <lineage>
        <taxon>Bacteria</taxon>
        <taxon>Pseudomonadati</taxon>
        <taxon>Pseudomonadota</taxon>
        <taxon>Alphaproteobacteria</taxon>
        <taxon>Acetobacterales</taxon>
        <taxon>Acetobacteraceae</taxon>
        <taxon>Acetobacter</taxon>
    </lineage>
</organism>
<accession>A0ABT1F475</accession>
<keyword evidence="2" id="KW-1185">Reference proteome</keyword>
<reference evidence="1 2" key="1">
    <citation type="submission" date="2022-06" db="EMBL/GenBank/DDBJ databases">
        <title>Acetobacer genomes from food samples.</title>
        <authorList>
            <person name="Sombolestani A."/>
        </authorList>
    </citation>
    <scope>NUCLEOTIDE SEQUENCE [LARGE SCALE GENOMIC DNA]</scope>
    <source>
        <strain evidence="1 2">R-83285</strain>
    </source>
</reference>
<comment type="caution">
    <text evidence="1">The sequence shown here is derived from an EMBL/GenBank/DDBJ whole genome shotgun (WGS) entry which is preliminary data.</text>
</comment>
<dbReference type="Gene3D" id="2.40.10.180">
    <property type="entry name" value="Phage tail proteins"/>
    <property type="match status" value="1"/>
</dbReference>